<dbReference type="PANTHER" id="PTHR10000">
    <property type="entry name" value="PHOSPHOSERINE PHOSPHATASE"/>
    <property type="match status" value="1"/>
</dbReference>
<dbReference type="PANTHER" id="PTHR10000:SF8">
    <property type="entry name" value="HAD SUPERFAMILY HYDROLASE-LIKE, TYPE 3"/>
    <property type="match status" value="1"/>
</dbReference>
<dbReference type="SUPFAM" id="SSF56784">
    <property type="entry name" value="HAD-like"/>
    <property type="match status" value="1"/>
</dbReference>
<dbReference type="Pfam" id="PF08282">
    <property type="entry name" value="Hydrolase_3"/>
    <property type="match status" value="2"/>
</dbReference>
<sequence length="293" mass="32509">MRRTLYLSDLDGTLLRGDETLSPFTIRAVNELAHKGVCFSYATARSAATAEKVTAGLRLRVPVIVHNGVFIWDLQTRRRLAWNCFTPGEAAEISTALQAADVLPVVYTYSGPDGEGRERFHYWSDPVHGMDGLFPGLRAFLETRRGDPRETPTGRREGLLPCSGENPGGLTGEIYYYTCIDRAEKLAPLYERFRERFTCIFSPELYTGAQWLEILPRGANKASAALRLKQLLNCSRLVCFGDAANDLPLFEAADECYAVENAGPAIKERATGVIRANDRDGVAKWLLAHADYA</sequence>
<name>A0A328UDM6_9FIRM</name>
<accession>A0A328UDM6</accession>
<keyword evidence="2" id="KW-1185">Reference proteome</keyword>
<dbReference type="EMBL" id="QLYR01000007">
    <property type="protein sequence ID" value="RAQ28206.1"/>
    <property type="molecule type" value="Genomic_DNA"/>
</dbReference>
<dbReference type="Proteomes" id="UP000249377">
    <property type="component" value="Unassembled WGS sequence"/>
</dbReference>
<dbReference type="GO" id="GO:0016791">
    <property type="term" value="F:phosphatase activity"/>
    <property type="evidence" value="ECO:0007669"/>
    <property type="project" value="TreeGrafter"/>
</dbReference>
<comment type="caution">
    <text evidence="1">The sequence shown here is derived from an EMBL/GenBank/DDBJ whole genome shotgun (WGS) entry which is preliminary data.</text>
</comment>
<proteinExistence type="predicted"/>
<protein>
    <submittedName>
        <fullName evidence="1">Hydrolase</fullName>
    </submittedName>
</protein>
<dbReference type="InterPro" id="IPR023214">
    <property type="entry name" value="HAD_sf"/>
</dbReference>
<dbReference type="Gene3D" id="3.30.1240.10">
    <property type="match status" value="2"/>
</dbReference>
<gene>
    <name evidence="1" type="ORF">DPQ25_10700</name>
</gene>
<dbReference type="GO" id="GO:0005829">
    <property type="term" value="C:cytosol"/>
    <property type="evidence" value="ECO:0007669"/>
    <property type="project" value="TreeGrafter"/>
</dbReference>
<evidence type="ECO:0000313" key="1">
    <source>
        <dbReference type="EMBL" id="RAQ28206.1"/>
    </source>
</evidence>
<dbReference type="GO" id="GO:0000287">
    <property type="term" value="F:magnesium ion binding"/>
    <property type="evidence" value="ECO:0007669"/>
    <property type="project" value="TreeGrafter"/>
</dbReference>
<dbReference type="InterPro" id="IPR036412">
    <property type="entry name" value="HAD-like_sf"/>
</dbReference>
<evidence type="ECO:0000313" key="2">
    <source>
        <dbReference type="Proteomes" id="UP000249377"/>
    </source>
</evidence>
<organism evidence="1 2">
    <name type="scientific">Hydrogeniiclostridium mannosilyticum</name>
    <dbReference type="NCBI Taxonomy" id="2764322"/>
    <lineage>
        <taxon>Bacteria</taxon>
        <taxon>Bacillati</taxon>
        <taxon>Bacillota</taxon>
        <taxon>Clostridia</taxon>
        <taxon>Eubacteriales</taxon>
        <taxon>Acutalibacteraceae</taxon>
        <taxon>Hydrogeniiclostridium</taxon>
    </lineage>
</organism>
<reference evidence="1 2" key="1">
    <citation type="submission" date="2018-06" db="EMBL/GenBank/DDBJ databases">
        <title>Noncontiguous genome sequence of Ruminococcaceae bacterium ASD2818.</title>
        <authorList>
            <person name="Chaplin A.V."/>
            <person name="Sokolova S.R."/>
            <person name="Kochetkova T.O."/>
            <person name="Goltsov A.Y."/>
            <person name="Trofimov D.Y."/>
            <person name="Efimov B.A."/>
        </authorList>
    </citation>
    <scope>NUCLEOTIDE SEQUENCE [LARGE SCALE GENOMIC DNA]</scope>
    <source>
        <strain evidence="1 2">ASD2818</strain>
    </source>
</reference>
<dbReference type="AlphaFoldDB" id="A0A328UDM6"/>
<dbReference type="Gene3D" id="3.40.50.1000">
    <property type="entry name" value="HAD superfamily/HAD-like"/>
    <property type="match status" value="2"/>
</dbReference>
<keyword evidence="1" id="KW-0378">Hydrolase</keyword>
<dbReference type="RefSeq" id="WP_112333162.1">
    <property type="nucleotide sequence ID" value="NZ_JADPHD010000006.1"/>
</dbReference>